<dbReference type="InterPro" id="IPR017938">
    <property type="entry name" value="Riboflavin_synthase-like_b-brl"/>
</dbReference>
<gene>
    <name evidence="2" type="ORF">ACFSYH_10645</name>
</gene>
<dbReference type="InterPro" id="IPR039261">
    <property type="entry name" value="FNR_nucleotide-bd"/>
</dbReference>
<dbReference type="SUPFAM" id="SSF52343">
    <property type="entry name" value="Ferredoxin reductase-like, C-terminal NADP-linked domain"/>
    <property type="match status" value="1"/>
</dbReference>
<dbReference type="EMBL" id="JBHUOP010000004">
    <property type="protein sequence ID" value="MFD2841026.1"/>
    <property type="molecule type" value="Genomic_DNA"/>
</dbReference>
<evidence type="ECO:0000313" key="2">
    <source>
        <dbReference type="EMBL" id="MFD2841026.1"/>
    </source>
</evidence>
<keyword evidence="3" id="KW-1185">Reference proteome</keyword>
<organism evidence="2 3">
    <name type="scientific">Populibacterium corticicola</name>
    <dbReference type="NCBI Taxonomy" id="1812826"/>
    <lineage>
        <taxon>Bacteria</taxon>
        <taxon>Bacillati</taxon>
        <taxon>Actinomycetota</taxon>
        <taxon>Actinomycetes</taxon>
        <taxon>Micrococcales</taxon>
        <taxon>Jonesiaceae</taxon>
        <taxon>Populibacterium</taxon>
    </lineage>
</organism>
<sequence>MTRRLVADVTTSRALFSHIEDAVRWGMVHRPGRAATTRDAAFKDYLRSVRQVMKRRPQDFEVLGRRMLAQDEHSSIIELTLRTHAPVASGDMLFVDWLNHPDNISGRSVAGGVYWTTPIPHRPSTRRRADSQEILSSVLDLGGVDARGGTDIDPLTATHGLRITPRFFTVAGVRNQDVTLFVTQRSDWPKRASSYLAHAKPGDHVTARVLPHPHRITGGGSGLAVATGSGAAGVFAALRSGIGGISLIWGVGSKALEPWVIEELADHQTAGHLDRLIVVHSPQRVTDHVPEHLASSEHQPDWIYVSGNSAMGEQVHSQLEVAFGVNRVRELHGQLRYINST</sequence>
<dbReference type="SUPFAM" id="SSF63380">
    <property type="entry name" value="Riboflavin synthase domain-like"/>
    <property type="match status" value="1"/>
</dbReference>
<comment type="caution">
    <text evidence="2">The sequence shown here is derived from an EMBL/GenBank/DDBJ whole genome shotgun (WGS) entry which is preliminary data.</text>
</comment>
<feature type="domain" description="FAD-binding FR-type" evidence="1">
    <location>
        <begin position="55"/>
        <end position="218"/>
    </location>
</feature>
<protein>
    <recommendedName>
        <fullName evidence="1">FAD-binding FR-type domain-containing protein</fullName>
    </recommendedName>
</protein>
<evidence type="ECO:0000313" key="3">
    <source>
        <dbReference type="Proteomes" id="UP001597391"/>
    </source>
</evidence>
<dbReference type="InterPro" id="IPR017927">
    <property type="entry name" value="FAD-bd_FR_type"/>
</dbReference>
<proteinExistence type="predicted"/>
<evidence type="ECO:0000259" key="1">
    <source>
        <dbReference type="PROSITE" id="PS51384"/>
    </source>
</evidence>
<dbReference type="Proteomes" id="UP001597391">
    <property type="component" value="Unassembled WGS sequence"/>
</dbReference>
<dbReference type="PROSITE" id="PS51384">
    <property type="entry name" value="FAD_FR"/>
    <property type="match status" value="1"/>
</dbReference>
<accession>A0ABW5XEX0</accession>
<name>A0ABW5XEX0_9MICO</name>
<dbReference type="RefSeq" id="WP_377466950.1">
    <property type="nucleotide sequence ID" value="NZ_JBHUOP010000004.1"/>
</dbReference>
<reference evidence="3" key="1">
    <citation type="journal article" date="2019" name="Int. J. Syst. Evol. Microbiol.">
        <title>The Global Catalogue of Microorganisms (GCM) 10K type strain sequencing project: providing services to taxonomists for standard genome sequencing and annotation.</title>
        <authorList>
            <consortium name="The Broad Institute Genomics Platform"/>
            <consortium name="The Broad Institute Genome Sequencing Center for Infectious Disease"/>
            <person name="Wu L."/>
            <person name="Ma J."/>
        </authorList>
    </citation>
    <scope>NUCLEOTIDE SEQUENCE [LARGE SCALE GENOMIC DNA]</scope>
    <source>
        <strain evidence="3">KCTC 33576</strain>
    </source>
</reference>